<gene>
    <name evidence="3" type="ORF">DCF17_02600</name>
</gene>
<reference evidence="3 4" key="2">
    <citation type="submission" date="2018-06" db="EMBL/GenBank/DDBJ databases">
        <title>Metagenomic assembly of (sub)arctic Cyanobacteria and their associated microbiome from non-axenic cultures.</title>
        <authorList>
            <person name="Baurain D."/>
        </authorList>
    </citation>
    <scope>NUCLEOTIDE SEQUENCE [LARGE SCALE GENOMIC DNA]</scope>
    <source>
        <strain evidence="3">ULC041bin1</strain>
    </source>
</reference>
<accession>A0A2W4WPV5</accession>
<feature type="region of interest" description="Disordered" evidence="1">
    <location>
        <begin position="35"/>
        <end position="70"/>
    </location>
</feature>
<proteinExistence type="predicted"/>
<comment type="caution">
    <text evidence="3">The sequence shown here is derived from an EMBL/GenBank/DDBJ whole genome shotgun (WGS) entry which is preliminary data.</text>
</comment>
<dbReference type="Pfam" id="PF11160">
    <property type="entry name" value="Hva1_TUDOR"/>
    <property type="match status" value="1"/>
</dbReference>
<evidence type="ECO:0000313" key="3">
    <source>
        <dbReference type="EMBL" id="PZO45217.1"/>
    </source>
</evidence>
<dbReference type="InterPro" id="IPR021331">
    <property type="entry name" value="Hva1_TUDOR"/>
</dbReference>
<organism evidence="3 4">
    <name type="scientific">Shackletoniella antarctica</name>
    <dbReference type="NCBI Taxonomy" id="268115"/>
    <lineage>
        <taxon>Bacteria</taxon>
        <taxon>Bacillati</taxon>
        <taxon>Cyanobacteriota</taxon>
        <taxon>Cyanophyceae</taxon>
        <taxon>Oculatellales</taxon>
        <taxon>Oculatellaceae</taxon>
        <taxon>Shackletoniella</taxon>
    </lineage>
</organism>
<dbReference type="EMBL" id="QBMN01000010">
    <property type="protein sequence ID" value="PZO45217.1"/>
    <property type="molecule type" value="Genomic_DNA"/>
</dbReference>
<evidence type="ECO:0000313" key="4">
    <source>
        <dbReference type="Proteomes" id="UP000249081"/>
    </source>
</evidence>
<protein>
    <submittedName>
        <fullName evidence="3">DUF2945 domain-containing protein</fullName>
    </submittedName>
</protein>
<feature type="compositionally biased region" description="Basic and acidic residues" evidence="1">
    <location>
        <begin position="61"/>
        <end position="70"/>
    </location>
</feature>
<evidence type="ECO:0000259" key="2">
    <source>
        <dbReference type="Pfam" id="PF11160"/>
    </source>
</evidence>
<reference evidence="4" key="1">
    <citation type="submission" date="2018-04" db="EMBL/GenBank/DDBJ databases">
        <authorList>
            <person name="Cornet L."/>
        </authorList>
    </citation>
    <scope>NUCLEOTIDE SEQUENCE [LARGE SCALE GENOMIC DNA]</scope>
</reference>
<dbReference type="Proteomes" id="UP000249081">
    <property type="component" value="Unassembled WGS sequence"/>
</dbReference>
<dbReference type="Gene3D" id="2.30.30.1060">
    <property type="match status" value="1"/>
</dbReference>
<sequence length="70" mass="7467">MAQTFKPGDSVSWHTAQGKTIGKVVKKLTSRTEIKGHTAAASEDDPQYLVESDKTGSQAAHKPDALTKAD</sequence>
<feature type="domain" description="Hypervirulence associated protein TUDOR" evidence="2">
    <location>
        <begin position="8"/>
        <end position="66"/>
    </location>
</feature>
<name>A0A2W4WPV5_9CYAN</name>
<evidence type="ECO:0000256" key="1">
    <source>
        <dbReference type="SAM" id="MobiDB-lite"/>
    </source>
</evidence>
<dbReference type="AlphaFoldDB" id="A0A2W4WPV5"/>